<evidence type="ECO:0000256" key="2">
    <source>
        <dbReference type="ARBA" id="ARBA00023274"/>
    </source>
</evidence>
<dbReference type="GO" id="GO:0006412">
    <property type="term" value="P:translation"/>
    <property type="evidence" value="ECO:0007669"/>
    <property type="project" value="InterPro"/>
</dbReference>
<gene>
    <name evidence="4" type="ORF">SNAT2548_LOCUS27179</name>
</gene>
<keyword evidence="5" id="KW-1185">Reference proteome</keyword>
<dbReference type="EMBL" id="CAJNDS010002457">
    <property type="protein sequence ID" value="CAE7484271.1"/>
    <property type="molecule type" value="Genomic_DNA"/>
</dbReference>
<dbReference type="InterPro" id="IPR001648">
    <property type="entry name" value="Ribosomal_bS18"/>
</dbReference>
<dbReference type="OrthoDB" id="435179at2759"/>
<evidence type="ECO:0000256" key="3">
    <source>
        <dbReference type="SAM" id="MobiDB-lite"/>
    </source>
</evidence>
<sequence>MQAADLAVKQGRVMSCVNRLAGTFEMGKSEEPVTAMASSHHVKPAYYNDGWRHGGINMWMEDQLGGNWMNVSALKQYTYASGRLKPRVLTKLRMSDHKRAVKYIKRFRRLGIMPYHRLLAKIEKDPEAKRPARKGTGSGTFGFRRDTPSQKGVSAEVDELEKSG</sequence>
<accession>A0A812SJP8</accession>
<dbReference type="GO" id="GO:0005840">
    <property type="term" value="C:ribosome"/>
    <property type="evidence" value="ECO:0007669"/>
    <property type="project" value="UniProtKB-KW"/>
</dbReference>
<dbReference type="Gene3D" id="4.10.640.10">
    <property type="entry name" value="Ribosomal protein S18"/>
    <property type="match status" value="1"/>
</dbReference>
<evidence type="ECO:0000313" key="5">
    <source>
        <dbReference type="Proteomes" id="UP000604046"/>
    </source>
</evidence>
<evidence type="ECO:0000313" key="4">
    <source>
        <dbReference type="EMBL" id="CAE7484271.1"/>
    </source>
</evidence>
<feature type="region of interest" description="Disordered" evidence="3">
    <location>
        <begin position="124"/>
        <end position="164"/>
    </location>
</feature>
<reference evidence="4" key="1">
    <citation type="submission" date="2021-02" db="EMBL/GenBank/DDBJ databases">
        <authorList>
            <person name="Dougan E. K."/>
            <person name="Rhodes N."/>
            <person name="Thang M."/>
            <person name="Chan C."/>
        </authorList>
    </citation>
    <scope>NUCLEOTIDE SEQUENCE</scope>
</reference>
<comment type="caution">
    <text evidence="4">The sequence shown here is derived from an EMBL/GenBank/DDBJ whole genome shotgun (WGS) entry which is preliminary data.</text>
</comment>
<evidence type="ECO:0000256" key="1">
    <source>
        <dbReference type="ARBA" id="ARBA00022980"/>
    </source>
</evidence>
<keyword evidence="1" id="KW-0689">Ribosomal protein</keyword>
<dbReference type="SUPFAM" id="SSF46911">
    <property type="entry name" value="Ribosomal protein S18"/>
    <property type="match status" value="1"/>
</dbReference>
<dbReference type="Pfam" id="PF01084">
    <property type="entry name" value="Ribosomal_S18"/>
    <property type="match status" value="1"/>
</dbReference>
<dbReference type="GO" id="GO:0003735">
    <property type="term" value="F:structural constituent of ribosome"/>
    <property type="evidence" value="ECO:0007669"/>
    <property type="project" value="InterPro"/>
</dbReference>
<protein>
    <submittedName>
        <fullName evidence="4">Uncharacterized protein</fullName>
    </submittedName>
</protein>
<dbReference type="GO" id="GO:1990904">
    <property type="term" value="C:ribonucleoprotein complex"/>
    <property type="evidence" value="ECO:0007669"/>
    <property type="project" value="UniProtKB-KW"/>
</dbReference>
<dbReference type="Proteomes" id="UP000604046">
    <property type="component" value="Unassembled WGS sequence"/>
</dbReference>
<keyword evidence="2" id="KW-0687">Ribonucleoprotein</keyword>
<organism evidence="4 5">
    <name type="scientific">Symbiodinium natans</name>
    <dbReference type="NCBI Taxonomy" id="878477"/>
    <lineage>
        <taxon>Eukaryota</taxon>
        <taxon>Sar</taxon>
        <taxon>Alveolata</taxon>
        <taxon>Dinophyceae</taxon>
        <taxon>Suessiales</taxon>
        <taxon>Symbiodiniaceae</taxon>
        <taxon>Symbiodinium</taxon>
    </lineage>
</organism>
<dbReference type="InterPro" id="IPR036870">
    <property type="entry name" value="Ribosomal_bS18_sf"/>
</dbReference>
<name>A0A812SJP8_9DINO</name>
<dbReference type="AlphaFoldDB" id="A0A812SJP8"/>
<dbReference type="SMR" id="A0A812SJP8"/>
<proteinExistence type="predicted"/>